<dbReference type="PANTHER" id="PTHR41967">
    <property type="entry name" value="FI19406P1-RELATED"/>
    <property type="match status" value="1"/>
</dbReference>
<accession>A0ABM1NVN2</accession>
<feature type="region of interest" description="Disordered" evidence="2">
    <location>
        <begin position="141"/>
        <end position="173"/>
    </location>
</feature>
<reference evidence="6" key="3">
    <citation type="submission" date="2025-08" db="UniProtKB">
        <authorList>
            <consortium name="RefSeq"/>
        </authorList>
    </citation>
    <scope>IDENTIFICATION</scope>
    <source>
        <tissue evidence="6">Whole organism</tissue>
    </source>
</reference>
<proteinExistence type="predicted"/>
<dbReference type="PANTHER" id="PTHR41967:SF6">
    <property type="entry name" value="FI19406P1-RELATED"/>
    <property type="match status" value="1"/>
</dbReference>
<protein>
    <submittedName>
        <fullName evidence="6">Uncharacterized protein LOC108611073</fullName>
    </submittedName>
</protein>
<feature type="domain" description="DUF4770" evidence="3">
    <location>
        <begin position="48"/>
        <end position="222"/>
    </location>
</feature>
<evidence type="ECO:0000256" key="2">
    <source>
        <dbReference type="SAM" id="MobiDB-lite"/>
    </source>
</evidence>
<name>A0ABM1NVN2_DROAR</name>
<evidence type="ECO:0000313" key="6">
    <source>
        <dbReference type="RefSeq" id="XP_017859018.1"/>
    </source>
</evidence>
<dbReference type="GeneID" id="108611073"/>
<evidence type="ECO:0000259" key="4">
    <source>
        <dbReference type="Pfam" id="PF15995"/>
    </source>
</evidence>
<dbReference type="Pfam" id="PF15995">
    <property type="entry name" value="DUF4771"/>
    <property type="match status" value="1"/>
</dbReference>
<reference evidence="5" key="1">
    <citation type="journal article" date="1997" name="Nucleic Acids Res.">
        <title>tRNAscan-SE: a program for improved detection of transfer RNA genes in genomic sequence.</title>
        <authorList>
            <person name="Lowe T.M."/>
            <person name="Eddy S.R."/>
        </authorList>
    </citation>
    <scope>NUCLEOTIDE SEQUENCE [LARGE SCALE GENOMIC DNA]</scope>
</reference>
<evidence type="ECO:0000256" key="1">
    <source>
        <dbReference type="SAM" id="Coils"/>
    </source>
</evidence>
<gene>
    <name evidence="6" type="primary">LOC108611073</name>
</gene>
<dbReference type="RefSeq" id="XP_017859018.1">
    <property type="nucleotide sequence ID" value="XM_018003529.1"/>
</dbReference>
<evidence type="ECO:0000313" key="5">
    <source>
        <dbReference type="Proteomes" id="UP000694904"/>
    </source>
</evidence>
<feature type="domain" description="DUF4771" evidence="4">
    <location>
        <begin position="573"/>
        <end position="728"/>
    </location>
</feature>
<feature type="coiled-coil region" evidence="1">
    <location>
        <begin position="282"/>
        <end position="309"/>
    </location>
</feature>
<dbReference type="Pfam" id="PF15994">
    <property type="entry name" value="DUF4770"/>
    <property type="match status" value="1"/>
</dbReference>
<reference evidence="5" key="2">
    <citation type="journal article" date="2016" name="G3 (Bethesda)">
        <title>Genome Evolution in Three Species of Cactophilic Drosophila.</title>
        <authorList>
            <person name="Sanchez-Flores A."/>
            <person name="Penazola F."/>
            <person name="Carpinteyro-Ponce J."/>
            <person name="Nazario-Yepiz N."/>
            <person name="Abreu-Goodger C."/>
            <person name="Machado C.A."/>
            <person name="Markow T.A."/>
        </authorList>
    </citation>
    <scope>NUCLEOTIDE SEQUENCE [LARGE SCALE GENOMIC DNA]</scope>
</reference>
<feature type="compositionally biased region" description="Basic and acidic residues" evidence="2">
    <location>
        <begin position="141"/>
        <end position="157"/>
    </location>
</feature>
<feature type="region of interest" description="Disordered" evidence="2">
    <location>
        <begin position="549"/>
        <end position="568"/>
    </location>
</feature>
<dbReference type="InterPro" id="IPR031935">
    <property type="entry name" value="DUF4770"/>
</dbReference>
<dbReference type="Proteomes" id="UP000694904">
    <property type="component" value="Chromosome 3"/>
</dbReference>
<keyword evidence="5" id="KW-1185">Reference proteome</keyword>
<organism evidence="5 6">
    <name type="scientific">Drosophila arizonae</name>
    <name type="common">Fruit fly</name>
    <dbReference type="NCBI Taxonomy" id="7263"/>
    <lineage>
        <taxon>Eukaryota</taxon>
        <taxon>Metazoa</taxon>
        <taxon>Ecdysozoa</taxon>
        <taxon>Arthropoda</taxon>
        <taxon>Hexapoda</taxon>
        <taxon>Insecta</taxon>
        <taxon>Pterygota</taxon>
        <taxon>Neoptera</taxon>
        <taxon>Endopterygota</taxon>
        <taxon>Diptera</taxon>
        <taxon>Brachycera</taxon>
        <taxon>Muscomorpha</taxon>
        <taxon>Ephydroidea</taxon>
        <taxon>Drosophilidae</taxon>
        <taxon>Drosophila</taxon>
    </lineage>
</organism>
<dbReference type="InterPro" id="IPR031936">
    <property type="entry name" value="DUF4771"/>
</dbReference>
<sequence>MDEFQDVEKSLRWYRNMSVEQFRACDALLNALRDDIDEHTTYRVEECLKALGLYPSPSSKQLKLIVDLSRGSDLAFLWFLWEAYYKDRRPLDSARRTYRCNEQLLLTGIAHLDMAMTKRGLDKILPLPEHGKKYQQRLHRLQEKLDRKERRRTEQRLNEGLNEPADDSPYMKPQVRPRRFVPLAKAFNPNERKRPSRVNDIPNEQTRWFADYEISPIKREVKKCLLQAIDQIFGKEHRSVDKSLCSVHRMVQRDLVRKQHELTTDALHRCLEMVSVQSREKRVRSERIVRQLEREVMQAAKKLEMHRMQHLMKVQRSMREEVHACKGHCKMCVQLVAMPEMISPTDAKEGGCILPLLMTDQSNSTVSYGHPAPHPKDLNSIHVMTLGKEHEHKTIHLLKDDSYSCPGPPAKPVEKPVVQPEVCEKPAPKVVEDVAPEVPSTGSSSSQGDEHCFRRYMPNGRLAWNFFRIYGPAAQHFAADLRYTDPQPIIRSYCVAALQKAMEGEEEKQAAKIYGKKHRERILWQQRHVSSVALEAAVKSARQAFRAGKSNGLADPVETPSPPREESERLQVTNIDPENRQQLLELLNRAMDILRNDSRYVLVTLPNAHKMPELVDWVARRYGKVFRHDTMPTLTTKQVLALLKINRPPGQFPEPKDVEFCCTPDANCDDKTFLCRFEQMREEYHNRLNERDLQDSRITWLALRNYAPRPMINPKTYFAYIPSSQRDFARRNLWLSFQFRPLDSLRKGPFHK</sequence>
<evidence type="ECO:0000259" key="3">
    <source>
        <dbReference type="Pfam" id="PF15994"/>
    </source>
</evidence>
<keyword evidence="1" id="KW-0175">Coiled coil</keyword>